<keyword evidence="2" id="KW-1133">Transmembrane helix</keyword>
<keyword evidence="1" id="KW-0175">Coiled coil</keyword>
<dbReference type="RefSeq" id="WP_234045561.1">
    <property type="nucleotide sequence ID" value="NZ_JAENII010000030.1"/>
</dbReference>
<evidence type="ECO:0000313" key="3">
    <source>
        <dbReference type="EMBL" id="MBK1829050.1"/>
    </source>
</evidence>
<dbReference type="EMBL" id="JAENII010000030">
    <property type="protein sequence ID" value="MBK1829050.1"/>
    <property type="molecule type" value="Genomic_DNA"/>
</dbReference>
<name>A0A934RIT1_9BACT</name>
<reference evidence="3" key="1">
    <citation type="submission" date="2021-01" db="EMBL/GenBank/DDBJ databases">
        <title>Modified the classification status of verrucomicrobia.</title>
        <authorList>
            <person name="Feng X."/>
        </authorList>
    </citation>
    <scope>NUCLEOTIDE SEQUENCE</scope>
    <source>
        <strain evidence="3">KCTC 22201</strain>
    </source>
</reference>
<feature type="transmembrane region" description="Helical" evidence="2">
    <location>
        <begin position="136"/>
        <end position="154"/>
    </location>
</feature>
<feature type="coiled-coil region" evidence="1">
    <location>
        <begin position="66"/>
        <end position="93"/>
    </location>
</feature>
<evidence type="ECO:0000256" key="1">
    <source>
        <dbReference type="SAM" id="Coils"/>
    </source>
</evidence>
<comment type="caution">
    <text evidence="3">The sequence shown here is derived from an EMBL/GenBank/DDBJ whole genome shotgun (WGS) entry which is preliminary data.</text>
</comment>
<dbReference type="AlphaFoldDB" id="A0A934RIT1"/>
<gene>
    <name evidence="3" type="ORF">JIN81_18610</name>
</gene>
<protein>
    <submittedName>
        <fullName evidence="3">Uncharacterized protein</fullName>
    </submittedName>
</protein>
<sequence length="232" mass="26930">MRSLRKILRCDTIEDCRRIQRGFLPLRRLGKWSVLFTIALMLLINEAIGLLIDGTVSQYDRARSVYEDSRGAYEQQRQDYENLRQRYQEATSSILYRWTFGLFNKPVEVRPAPGSPPQAPAELDRRALTVYHTINWIQLIFFVGFCAYCLRWVYADFRADDKQHRFRRFCVIAGVTNLILYFSIRSFVWSLLGGIEEKPNKAALLTPAPPRVQFSMAIQPSTHSRSCAQGQV</sequence>
<organism evidence="3 4">
    <name type="scientific">Haloferula rosea</name>
    <dbReference type="NCBI Taxonomy" id="490093"/>
    <lineage>
        <taxon>Bacteria</taxon>
        <taxon>Pseudomonadati</taxon>
        <taxon>Verrucomicrobiota</taxon>
        <taxon>Verrucomicrobiia</taxon>
        <taxon>Verrucomicrobiales</taxon>
        <taxon>Verrucomicrobiaceae</taxon>
        <taxon>Haloferula</taxon>
    </lineage>
</organism>
<keyword evidence="2" id="KW-0812">Transmembrane</keyword>
<evidence type="ECO:0000313" key="4">
    <source>
        <dbReference type="Proteomes" id="UP000658278"/>
    </source>
</evidence>
<accession>A0A934RIT1</accession>
<feature type="transmembrane region" description="Helical" evidence="2">
    <location>
        <begin position="166"/>
        <end position="184"/>
    </location>
</feature>
<proteinExistence type="predicted"/>
<feature type="transmembrane region" description="Helical" evidence="2">
    <location>
        <begin position="32"/>
        <end position="52"/>
    </location>
</feature>
<dbReference type="Proteomes" id="UP000658278">
    <property type="component" value="Unassembled WGS sequence"/>
</dbReference>
<keyword evidence="2" id="KW-0472">Membrane</keyword>
<keyword evidence="4" id="KW-1185">Reference proteome</keyword>
<evidence type="ECO:0000256" key="2">
    <source>
        <dbReference type="SAM" id="Phobius"/>
    </source>
</evidence>